<dbReference type="Pfam" id="PF01757">
    <property type="entry name" value="Acyl_transf_3"/>
    <property type="match status" value="1"/>
</dbReference>
<reference evidence="3" key="1">
    <citation type="submission" date="2020-08" db="EMBL/GenBank/DDBJ databases">
        <title>Spodoptera exigua strain:BAW_Kor-Di-RS1 Genome sequencing and assembly.</title>
        <authorList>
            <person name="Kim J."/>
            <person name="Nam H.Y."/>
            <person name="Kwon M."/>
            <person name="Choi J.H."/>
            <person name="Cho S.R."/>
            <person name="Kim G.-H."/>
        </authorList>
    </citation>
    <scope>NUCLEOTIDE SEQUENCE</scope>
    <source>
        <strain evidence="3">BAW_Kor-Di-RS1</strain>
        <tissue evidence="3">Whole-body</tissue>
    </source>
</reference>
<dbReference type="InterPro" id="IPR052728">
    <property type="entry name" value="O2_lipid_transport_reg"/>
</dbReference>
<dbReference type="GO" id="GO:0016747">
    <property type="term" value="F:acyltransferase activity, transferring groups other than amino-acyl groups"/>
    <property type="evidence" value="ECO:0007669"/>
    <property type="project" value="InterPro"/>
</dbReference>
<keyword evidence="1" id="KW-1133">Transmembrane helix</keyword>
<feature type="domain" description="Acyltransferase 3" evidence="2">
    <location>
        <begin position="229"/>
        <end position="575"/>
    </location>
</feature>
<accession>A0A835G115</accession>
<feature type="transmembrane region" description="Helical" evidence="1">
    <location>
        <begin position="497"/>
        <end position="515"/>
    </location>
</feature>
<dbReference type="PANTHER" id="PTHR11161:SF0">
    <property type="entry name" value="O-ACYLTRANSFERASE LIKE PROTEIN"/>
    <property type="match status" value="1"/>
</dbReference>
<proteinExistence type="predicted"/>
<feature type="transmembrane region" description="Helical" evidence="1">
    <location>
        <begin position="318"/>
        <end position="338"/>
    </location>
</feature>
<gene>
    <name evidence="3" type="ORF">HW555_013696</name>
</gene>
<comment type="caution">
    <text evidence="3">The sequence shown here is derived from an EMBL/GenBank/DDBJ whole genome shotgun (WGS) entry which is preliminary data.</text>
</comment>
<protein>
    <recommendedName>
        <fullName evidence="2">Acyltransferase 3 domain-containing protein</fullName>
    </recommendedName>
</protein>
<evidence type="ECO:0000256" key="1">
    <source>
        <dbReference type="SAM" id="Phobius"/>
    </source>
</evidence>
<evidence type="ECO:0000259" key="2">
    <source>
        <dbReference type="Pfam" id="PF01757"/>
    </source>
</evidence>
<evidence type="ECO:0000313" key="4">
    <source>
        <dbReference type="Proteomes" id="UP000648187"/>
    </source>
</evidence>
<name>A0A835G115_SPOEX</name>
<dbReference type="EMBL" id="JACKWZ010000700">
    <property type="protein sequence ID" value="KAF9405674.1"/>
    <property type="molecule type" value="Genomic_DNA"/>
</dbReference>
<sequence length="626" mass="70433">MICTGLYVIEIGFLRVRKCGDGVTEMICRNAEKGGSGALLRCWQVDTVFATLPPLYGLEEWEQCRRPGDVYCIVDAALQSREPSPTMMLLRDYSKQSLKHYNRTQIHRGVCVSRCGRQNGTAGWQEAAQGCVNSSVAQYGLEAEVLSVDWCMSADSPPESSGPGRSLAVICTMLVALACLATGVHVLGDRCAKAECNRYLLAFSLKRNFDILTYDRCKPRTEDRMKDVACIEGIRFLGMQCVIFSHVMLIYIYSYIDNPQFIERMYDHFTWQAVLNSPLWLQAFFAMSGFLTAYATLVSSPTKPITFFKCVMSIVNRWIRLTPLAVFALWFTVAWFPLLGAGPQWSWLVEREAHDCSERWWYHVLYVHNHLPTGKFCMGHTWYLAADMQLHIIGVFLLVLRNMFAGSKILTLLYLPFWMNLPGYIGGIATAFILYHNNIKGEIKLKDSKWFNMLFHSALFLGSSVLLAGTIFPVRLSAASMGVSSICRHRPALGRHVLLHLYAGLLSPGVGVTMIRDGLEWRGFHILGRLSYCVFLIHFIVLRITLASNTQLGHATLLSMLSLLITSSVLSYIASVPLCLLVELPLIQLWKAMTDSDGPERRPSIPVDADGKSFDLVSQIRRRNDA</sequence>
<feature type="transmembrane region" description="Helical" evidence="1">
    <location>
        <begin position="381"/>
        <end position="400"/>
    </location>
</feature>
<keyword evidence="1" id="KW-0812">Transmembrane</keyword>
<feature type="transmembrane region" description="Helical" evidence="1">
    <location>
        <begin position="455"/>
        <end position="476"/>
    </location>
</feature>
<organism evidence="3 4">
    <name type="scientific">Spodoptera exigua</name>
    <name type="common">Beet armyworm</name>
    <name type="synonym">Noctua fulgens</name>
    <dbReference type="NCBI Taxonomy" id="7107"/>
    <lineage>
        <taxon>Eukaryota</taxon>
        <taxon>Metazoa</taxon>
        <taxon>Ecdysozoa</taxon>
        <taxon>Arthropoda</taxon>
        <taxon>Hexapoda</taxon>
        <taxon>Insecta</taxon>
        <taxon>Pterygota</taxon>
        <taxon>Neoptera</taxon>
        <taxon>Endopterygota</taxon>
        <taxon>Lepidoptera</taxon>
        <taxon>Glossata</taxon>
        <taxon>Ditrysia</taxon>
        <taxon>Noctuoidea</taxon>
        <taxon>Noctuidae</taxon>
        <taxon>Amphipyrinae</taxon>
        <taxon>Spodoptera</taxon>
    </lineage>
</organism>
<feature type="transmembrane region" description="Helical" evidence="1">
    <location>
        <begin position="558"/>
        <end position="587"/>
    </location>
</feature>
<evidence type="ECO:0000313" key="3">
    <source>
        <dbReference type="EMBL" id="KAF9405674.1"/>
    </source>
</evidence>
<feature type="transmembrane region" description="Helical" evidence="1">
    <location>
        <begin position="527"/>
        <end position="546"/>
    </location>
</feature>
<feature type="transmembrane region" description="Helical" evidence="1">
    <location>
        <begin position="279"/>
        <end position="297"/>
    </location>
</feature>
<feature type="transmembrane region" description="Helical" evidence="1">
    <location>
        <begin position="412"/>
        <end position="435"/>
    </location>
</feature>
<dbReference type="InterPro" id="IPR002656">
    <property type="entry name" value="Acyl_transf_3_dom"/>
</dbReference>
<dbReference type="Proteomes" id="UP000648187">
    <property type="component" value="Unassembled WGS sequence"/>
</dbReference>
<keyword evidence="4" id="KW-1185">Reference proteome</keyword>
<feature type="transmembrane region" description="Helical" evidence="1">
    <location>
        <begin position="234"/>
        <end position="256"/>
    </location>
</feature>
<keyword evidence="1" id="KW-0472">Membrane</keyword>
<dbReference type="PANTHER" id="PTHR11161">
    <property type="entry name" value="O-ACYLTRANSFERASE"/>
    <property type="match status" value="1"/>
</dbReference>
<feature type="transmembrane region" description="Helical" evidence="1">
    <location>
        <begin position="167"/>
        <end position="188"/>
    </location>
</feature>
<dbReference type="AlphaFoldDB" id="A0A835G115"/>